<evidence type="ECO:0000313" key="2">
    <source>
        <dbReference type="Proteomes" id="UP001190640"/>
    </source>
</evidence>
<feature type="compositionally biased region" description="Pro residues" evidence="1">
    <location>
        <begin position="1"/>
        <end position="27"/>
    </location>
</feature>
<organism evidence="2 3">
    <name type="scientific">Eublepharis macularius</name>
    <name type="common">Leopard gecko</name>
    <name type="synonym">Cyrtodactylus macularius</name>
    <dbReference type="NCBI Taxonomy" id="481883"/>
    <lineage>
        <taxon>Eukaryota</taxon>
        <taxon>Metazoa</taxon>
        <taxon>Chordata</taxon>
        <taxon>Craniata</taxon>
        <taxon>Vertebrata</taxon>
        <taxon>Euteleostomi</taxon>
        <taxon>Lepidosauria</taxon>
        <taxon>Squamata</taxon>
        <taxon>Bifurcata</taxon>
        <taxon>Gekkota</taxon>
        <taxon>Eublepharidae</taxon>
        <taxon>Eublepharinae</taxon>
        <taxon>Eublepharis</taxon>
    </lineage>
</organism>
<accession>A0AA97LGY3</accession>
<feature type="compositionally biased region" description="Low complexity" evidence="1">
    <location>
        <begin position="186"/>
        <end position="198"/>
    </location>
</feature>
<feature type="compositionally biased region" description="Low complexity" evidence="1">
    <location>
        <begin position="28"/>
        <end position="43"/>
    </location>
</feature>
<dbReference type="AlphaFoldDB" id="A0AA97LGY3"/>
<name>A0AA97LGY3_EUBMA</name>
<dbReference type="KEGG" id="emc:129343006"/>
<feature type="compositionally biased region" description="Basic and acidic residues" evidence="1">
    <location>
        <begin position="174"/>
        <end position="184"/>
    </location>
</feature>
<sequence length="343" mass="36282">MRRPPPPRPPLRPGCPGAPGPSPPAPGVPRALLPRLRPRQAPFAKRELPGSPVPARRLALCTCSATLTPGWSDAPGGWIRPRRSGPGRRLRAGGRPREAEAEASPAKPRRPLRPAGLAPSAPPGSGPAPGRRRPHLPCAPCQAHDRAADAAASRSRGRAEPSGRPLPGWWLRTGAEERKRESGERAAPSASLPGAAPPAEREEGRPAVRQPRAPASGARQRPRAVRSPGRPSPAHPGRGRFCGAPAQPRAPELPPPCPQWGGGPFCGRPQREPAFGSPLQPAQPRPRNTILGCVAAFSPNPPSCNGRPLLHCILGSPWDRLRPDGAWTKVTQRGLEPSTPTNR</sequence>
<feature type="compositionally biased region" description="Low complexity" evidence="1">
    <location>
        <begin position="149"/>
        <end position="165"/>
    </location>
</feature>
<evidence type="ECO:0000256" key="1">
    <source>
        <dbReference type="SAM" id="MobiDB-lite"/>
    </source>
</evidence>
<dbReference type="RefSeq" id="XP_054854941.1">
    <property type="nucleotide sequence ID" value="XM_054998966.1"/>
</dbReference>
<keyword evidence="2" id="KW-1185">Reference proteome</keyword>
<protein>
    <submittedName>
        <fullName evidence="3">Translation initiation factor IF-2-like</fullName>
    </submittedName>
</protein>
<feature type="region of interest" description="Disordered" evidence="1">
    <location>
        <begin position="1"/>
        <end position="283"/>
    </location>
</feature>
<evidence type="ECO:0000313" key="3">
    <source>
        <dbReference type="RefSeq" id="XP_054854941.1"/>
    </source>
</evidence>
<proteinExistence type="predicted"/>
<dbReference type="GeneID" id="129343006"/>
<dbReference type="Proteomes" id="UP001190640">
    <property type="component" value="Chromosome 15"/>
</dbReference>
<reference evidence="3" key="1">
    <citation type="submission" date="2025-08" db="UniProtKB">
        <authorList>
            <consortium name="RefSeq"/>
        </authorList>
    </citation>
    <scope>IDENTIFICATION</scope>
    <source>
        <tissue evidence="3">Blood</tissue>
    </source>
</reference>
<gene>
    <name evidence="3" type="primary">LOC129343006</name>
</gene>
<feature type="compositionally biased region" description="Basic residues" evidence="1">
    <location>
        <begin position="80"/>
        <end position="94"/>
    </location>
</feature>